<feature type="transmembrane region" description="Helical" evidence="1">
    <location>
        <begin position="67"/>
        <end position="85"/>
    </location>
</feature>
<dbReference type="PROSITE" id="PS51202">
    <property type="entry name" value="RCK_C"/>
    <property type="match status" value="1"/>
</dbReference>
<dbReference type="InterPro" id="IPR036721">
    <property type="entry name" value="RCK_C_sf"/>
</dbReference>
<keyword evidence="1" id="KW-1133">Transmembrane helix</keyword>
<feature type="domain" description="RCK C-terminal" evidence="2">
    <location>
        <begin position="113"/>
        <end position="196"/>
    </location>
</feature>
<keyword evidence="1" id="KW-0812">Transmembrane</keyword>
<evidence type="ECO:0000259" key="2">
    <source>
        <dbReference type="PROSITE" id="PS51202"/>
    </source>
</evidence>
<sequence length="213" mass="24590">MTGLEKDVARFQAISIITRTGYTTKEAETVSSHPVRRHIGAFLILFGLFSLAVIISSISTLLADNFYTMKSIYITIALVIILLLLKTPVIQKNISNRIQEREYEKYVLQDLPIDEVLLVRDSDVLIDLEVYSDSDLLNKTIKDVLVADEDINFLFIKRGDVVIRKERYLTKISEGDKLFLYGNKYDIKKVFDEDLKRYKERKNIDIPISFDSN</sequence>
<proteinExistence type="predicted"/>
<keyword evidence="1" id="KW-0472">Membrane</keyword>
<evidence type="ECO:0000313" key="3">
    <source>
        <dbReference type="EMBL" id="TLS38128.1"/>
    </source>
</evidence>
<dbReference type="AlphaFoldDB" id="A0A5R9F935"/>
<evidence type="ECO:0000313" key="4">
    <source>
        <dbReference type="Proteomes" id="UP000308230"/>
    </source>
</evidence>
<dbReference type="InterPro" id="IPR006037">
    <property type="entry name" value="RCK_C"/>
</dbReference>
<evidence type="ECO:0000256" key="1">
    <source>
        <dbReference type="SAM" id="Phobius"/>
    </source>
</evidence>
<dbReference type="GO" id="GO:0008324">
    <property type="term" value="F:monoatomic cation transmembrane transporter activity"/>
    <property type="evidence" value="ECO:0007669"/>
    <property type="project" value="InterPro"/>
</dbReference>
<dbReference type="Proteomes" id="UP000308230">
    <property type="component" value="Unassembled WGS sequence"/>
</dbReference>
<organism evidence="3 4">
    <name type="scientific">Exobacillus caeni</name>
    <dbReference type="NCBI Taxonomy" id="2574798"/>
    <lineage>
        <taxon>Bacteria</taxon>
        <taxon>Bacillati</taxon>
        <taxon>Bacillota</taxon>
        <taxon>Bacilli</taxon>
        <taxon>Bacillales</taxon>
        <taxon>Guptibacillaceae</taxon>
        <taxon>Exobacillus</taxon>
    </lineage>
</organism>
<gene>
    <name evidence="3" type="ORF">FCL54_06200</name>
</gene>
<dbReference type="EMBL" id="SWLG01000004">
    <property type="protein sequence ID" value="TLS38128.1"/>
    <property type="molecule type" value="Genomic_DNA"/>
</dbReference>
<protein>
    <recommendedName>
        <fullName evidence="2">RCK C-terminal domain-containing protein</fullName>
    </recommendedName>
</protein>
<reference evidence="3 4" key="1">
    <citation type="submission" date="2019-04" db="EMBL/GenBank/DDBJ databases">
        <title>Bacillus caeni sp. nov., a bacterium isolated from mangrove sediment.</title>
        <authorList>
            <person name="Huang H."/>
            <person name="Mo K."/>
            <person name="Hu Y."/>
        </authorList>
    </citation>
    <scope>NUCLEOTIDE SEQUENCE [LARGE SCALE GENOMIC DNA]</scope>
    <source>
        <strain evidence="3 4">HB172195</strain>
    </source>
</reference>
<dbReference type="Gene3D" id="3.30.70.1450">
    <property type="entry name" value="Regulator of K+ conductance, C-terminal domain"/>
    <property type="match status" value="1"/>
</dbReference>
<keyword evidence="4" id="KW-1185">Reference proteome</keyword>
<comment type="caution">
    <text evidence="3">The sequence shown here is derived from an EMBL/GenBank/DDBJ whole genome shotgun (WGS) entry which is preliminary data.</text>
</comment>
<dbReference type="SUPFAM" id="SSF116726">
    <property type="entry name" value="TrkA C-terminal domain-like"/>
    <property type="match status" value="1"/>
</dbReference>
<dbReference type="GO" id="GO:0006813">
    <property type="term" value="P:potassium ion transport"/>
    <property type="evidence" value="ECO:0007669"/>
    <property type="project" value="InterPro"/>
</dbReference>
<feature type="transmembrane region" description="Helical" evidence="1">
    <location>
        <begin position="39"/>
        <end position="61"/>
    </location>
</feature>
<dbReference type="Pfam" id="PF02080">
    <property type="entry name" value="TrkA_C"/>
    <property type="match status" value="1"/>
</dbReference>
<dbReference type="RefSeq" id="WP_171016706.1">
    <property type="nucleotide sequence ID" value="NZ_SWLG01000004.1"/>
</dbReference>
<name>A0A5R9F935_9BACL</name>
<accession>A0A5R9F935</accession>